<evidence type="ECO:0000313" key="2">
    <source>
        <dbReference type="EMBL" id="RDY58719.1"/>
    </source>
</evidence>
<dbReference type="OrthoDB" id="339302at2"/>
<gene>
    <name evidence="2" type="ORF">DX873_13655</name>
</gene>
<dbReference type="RefSeq" id="WP_116185040.1">
    <property type="nucleotide sequence ID" value="NZ_QTJX01000003.1"/>
</dbReference>
<evidence type="ECO:0000256" key="1">
    <source>
        <dbReference type="SAM" id="Phobius"/>
    </source>
</evidence>
<feature type="transmembrane region" description="Helical" evidence="1">
    <location>
        <begin position="31"/>
        <end position="48"/>
    </location>
</feature>
<evidence type="ECO:0008006" key="4">
    <source>
        <dbReference type="Google" id="ProtNLM"/>
    </source>
</evidence>
<organism evidence="2 3">
    <name type="scientific">Flagellimonas nanhaiensis</name>
    <dbReference type="NCBI Taxonomy" id="2292706"/>
    <lineage>
        <taxon>Bacteria</taxon>
        <taxon>Pseudomonadati</taxon>
        <taxon>Bacteroidota</taxon>
        <taxon>Flavobacteriia</taxon>
        <taxon>Flavobacteriales</taxon>
        <taxon>Flavobacteriaceae</taxon>
        <taxon>Flagellimonas</taxon>
    </lineage>
</organism>
<keyword evidence="1" id="KW-0812">Transmembrane</keyword>
<feature type="transmembrane region" description="Helical" evidence="1">
    <location>
        <begin position="7"/>
        <end position="25"/>
    </location>
</feature>
<feature type="transmembrane region" description="Helical" evidence="1">
    <location>
        <begin position="155"/>
        <end position="175"/>
    </location>
</feature>
<protein>
    <recommendedName>
        <fullName evidence="4">HXXEE domain-containing protein</fullName>
    </recommendedName>
</protein>
<keyword evidence="1" id="KW-1133">Transmembrane helix</keyword>
<feature type="transmembrane region" description="Helical" evidence="1">
    <location>
        <begin position="126"/>
        <end position="149"/>
    </location>
</feature>
<dbReference type="Proteomes" id="UP000261828">
    <property type="component" value="Unassembled WGS sequence"/>
</dbReference>
<name>A0A371JNA2_9FLAO</name>
<feature type="transmembrane region" description="Helical" evidence="1">
    <location>
        <begin position="60"/>
        <end position="79"/>
    </location>
</feature>
<keyword evidence="1" id="KW-0472">Membrane</keyword>
<reference evidence="2 3" key="1">
    <citation type="submission" date="2018-08" db="EMBL/GenBank/DDBJ databases">
        <title>Muricauda nanhaiensis sp. nov., isolated from seawater of the South China Sea.</title>
        <authorList>
            <person name="Dang Y."/>
        </authorList>
    </citation>
    <scope>NUCLEOTIDE SEQUENCE [LARGE SCALE GENOMIC DNA]</scope>
    <source>
        <strain evidence="2 3">SM1704</strain>
    </source>
</reference>
<sequence>MNSKSVSLGIVVLINILFIGSAFIFLGKIPALIFSSASIGGFLLWIFTTFRTPISTRKIIVPYLFTVMLFIIHVYEEYITDFEVAMTEITGFHMLEKNFVTIAAFAAPILWVTGAILIIKETRVGHYLLCFFFVAMTISELSHFVFPFIHDGTFHYVSGMYTAIFPLIPASYGLYIMMESVKKNKTP</sequence>
<dbReference type="AlphaFoldDB" id="A0A371JNA2"/>
<keyword evidence="3" id="KW-1185">Reference proteome</keyword>
<feature type="transmembrane region" description="Helical" evidence="1">
    <location>
        <begin position="99"/>
        <end position="119"/>
    </location>
</feature>
<comment type="caution">
    <text evidence="2">The sequence shown here is derived from an EMBL/GenBank/DDBJ whole genome shotgun (WGS) entry which is preliminary data.</text>
</comment>
<dbReference type="EMBL" id="QTJX01000003">
    <property type="protein sequence ID" value="RDY58719.1"/>
    <property type="molecule type" value="Genomic_DNA"/>
</dbReference>
<evidence type="ECO:0000313" key="3">
    <source>
        <dbReference type="Proteomes" id="UP000261828"/>
    </source>
</evidence>
<accession>A0A371JNA2</accession>
<proteinExistence type="predicted"/>